<gene>
    <name evidence="1" type="ORF">DBT_0692</name>
</gene>
<comment type="caution">
    <text evidence="1">The sequence shown here is derived from an EMBL/GenBank/DDBJ whole genome shotgun (WGS) entry which is preliminary data.</text>
</comment>
<keyword evidence="2" id="KW-1185">Reference proteome</keyword>
<dbReference type="STRING" id="1156395.DBT_0692"/>
<dbReference type="EMBL" id="MAGO01000003">
    <property type="protein sequence ID" value="OCC15767.1"/>
    <property type="molecule type" value="Genomic_DNA"/>
</dbReference>
<name>A0A1B9F752_9BACT</name>
<reference evidence="1 2" key="1">
    <citation type="submission" date="2016-06" db="EMBL/GenBank/DDBJ databases">
        <title>Respiratory ammonification of nitrate coupled to the oxidation of elemental sulfur in deep-sea autotrophic thermophilic bacteria.</title>
        <authorList>
            <person name="Slobodkina G.B."/>
            <person name="Mardanov A.V."/>
            <person name="Ravin N.V."/>
            <person name="Frolova A.A."/>
            <person name="Viryasiv M.B."/>
            <person name="Chernyh N.A."/>
            <person name="Bonch-Osmolovskaya E.A."/>
            <person name="Slobodkin A.I."/>
        </authorList>
    </citation>
    <scope>NUCLEOTIDE SEQUENCE [LARGE SCALE GENOMIC DNA]</scope>
    <source>
        <strain evidence="1 2">S69</strain>
    </source>
</reference>
<proteinExistence type="predicted"/>
<protein>
    <submittedName>
        <fullName evidence="1">Uncharacterized protein</fullName>
    </submittedName>
</protein>
<dbReference type="AlphaFoldDB" id="A0A1B9F752"/>
<dbReference type="Proteomes" id="UP000093080">
    <property type="component" value="Unassembled WGS sequence"/>
</dbReference>
<evidence type="ECO:0000313" key="2">
    <source>
        <dbReference type="Proteomes" id="UP000093080"/>
    </source>
</evidence>
<dbReference type="RefSeq" id="WP_279614757.1">
    <property type="nucleotide sequence ID" value="NZ_MAGO01000003.1"/>
</dbReference>
<organism evidence="1 2">
    <name type="scientific">Dissulfuribacter thermophilus</name>
    <dbReference type="NCBI Taxonomy" id="1156395"/>
    <lineage>
        <taxon>Bacteria</taxon>
        <taxon>Pseudomonadati</taxon>
        <taxon>Thermodesulfobacteriota</taxon>
        <taxon>Dissulfuribacteria</taxon>
        <taxon>Dissulfuribacterales</taxon>
        <taxon>Dissulfuribacteraceae</taxon>
        <taxon>Dissulfuribacter</taxon>
    </lineage>
</organism>
<sequence length="42" mass="4764">MNLYQKGPLYPWIARPSAAAISLMEEGKSLAFSQTIRHFNPK</sequence>
<evidence type="ECO:0000313" key="1">
    <source>
        <dbReference type="EMBL" id="OCC15767.1"/>
    </source>
</evidence>
<accession>A0A1B9F752</accession>